<feature type="region of interest" description="Disordered" evidence="1">
    <location>
        <begin position="1"/>
        <end position="68"/>
    </location>
</feature>
<sequence length="68" mass="7878">MKTGLKSALHKIRKSLSFQKERNKSQNSKRLRRSRNSLTNTDPTDKTWKILLTSPEQGAPKKRRACPE</sequence>
<dbReference type="KEGG" id="laj:A0128_06280"/>
<protein>
    <submittedName>
        <fullName evidence="2">Uncharacterized protein</fullName>
    </submittedName>
</protein>
<keyword evidence="3" id="KW-1185">Reference proteome</keyword>
<proteinExistence type="predicted"/>
<evidence type="ECO:0000313" key="3">
    <source>
        <dbReference type="Proteomes" id="UP000094197"/>
    </source>
</evidence>
<accession>A0A1D7UVA1</accession>
<reference evidence="2 3" key="1">
    <citation type="submission" date="2016-04" db="EMBL/GenBank/DDBJ databases">
        <title>Complete genome seqeunce of Leptospira alstonii serovar Room22.</title>
        <authorList>
            <person name="Nally J.E."/>
            <person name="Bayles D.O."/>
            <person name="Hurley D."/>
            <person name="Fanning S."/>
            <person name="McMahon B.J."/>
            <person name="Arent Z."/>
        </authorList>
    </citation>
    <scope>NUCLEOTIDE SEQUENCE [LARGE SCALE GENOMIC DNA]</scope>
    <source>
        <strain evidence="2 3">GWTS #1</strain>
    </source>
</reference>
<evidence type="ECO:0000256" key="1">
    <source>
        <dbReference type="SAM" id="MobiDB-lite"/>
    </source>
</evidence>
<organism evidence="2 3">
    <name type="scientific">Leptospira tipperaryensis</name>
    <dbReference type="NCBI Taxonomy" id="2564040"/>
    <lineage>
        <taxon>Bacteria</taxon>
        <taxon>Pseudomonadati</taxon>
        <taxon>Spirochaetota</taxon>
        <taxon>Spirochaetia</taxon>
        <taxon>Leptospirales</taxon>
        <taxon>Leptospiraceae</taxon>
        <taxon>Leptospira</taxon>
    </lineage>
</organism>
<dbReference type="EMBL" id="CP015217">
    <property type="protein sequence ID" value="AOP33488.1"/>
    <property type="molecule type" value="Genomic_DNA"/>
</dbReference>
<name>A0A1D7UVA1_9LEPT</name>
<dbReference type="Proteomes" id="UP000094197">
    <property type="component" value="Chromosome 1"/>
</dbReference>
<dbReference type="AlphaFoldDB" id="A0A1D7UVA1"/>
<evidence type="ECO:0000313" key="2">
    <source>
        <dbReference type="EMBL" id="AOP33488.1"/>
    </source>
</evidence>
<gene>
    <name evidence="2" type="ORF">A0128_06280</name>
</gene>